<feature type="transmembrane region" description="Helical" evidence="6">
    <location>
        <begin position="28"/>
        <end position="48"/>
    </location>
</feature>
<comment type="similarity">
    <text evidence="2">Belongs to the ORM family.</text>
</comment>
<dbReference type="PIRSF" id="PIRSF018147">
    <property type="entry name" value="ORMDL"/>
    <property type="match status" value="1"/>
</dbReference>
<accession>A0AAV2RPC6</accession>
<evidence type="ECO:0000256" key="1">
    <source>
        <dbReference type="ARBA" id="ARBA00004141"/>
    </source>
</evidence>
<dbReference type="GO" id="GO:0005789">
    <property type="term" value="C:endoplasmic reticulum membrane"/>
    <property type="evidence" value="ECO:0007669"/>
    <property type="project" value="InterPro"/>
</dbReference>
<keyword evidence="5 6" id="KW-0472">Membrane</keyword>
<protein>
    <recommendedName>
        <fullName evidence="9">ORM1-like protein 3</fullName>
    </recommendedName>
</protein>
<dbReference type="InterPro" id="IPR007203">
    <property type="entry name" value="ORMDL"/>
</dbReference>
<dbReference type="EMBL" id="CAXKWB010025338">
    <property type="protein sequence ID" value="CAL4127962.1"/>
    <property type="molecule type" value="Genomic_DNA"/>
</dbReference>
<feature type="transmembrane region" description="Helical" evidence="6">
    <location>
        <begin position="98"/>
        <end position="114"/>
    </location>
</feature>
<evidence type="ECO:0000256" key="5">
    <source>
        <dbReference type="ARBA" id="ARBA00023136"/>
    </source>
</evidence>
<evidence type="ECO:0000256" key="2">
    <source>
        <dbReference type="ARBA" id="ARBA00007649"/>
    </source>
</evidence>
<gene>
    <name evidence="7" type="ORF">MNOR_LOCUS25945</name>
</gene>
<feature type="transmembrane region" description="Helical" evidence="6">
    <location>
        <begin position="120"/>
        <end position="137"/>
    </location>
</feature>
<evidence type="ECO:0008006" key="9">
    <source>
        <dbReference type="Google" id="ProtNLM"/>
    </source>
</evidence>
<dbReference type="GO" id="GO:2000303">
    <property type="term" value="P:regulation of ceramide biosynthetic process"/>
    <property type="evidence" value="ECO:0007669"/>
    <property type="project" value="UniProtKB-ARBA"/>
</dbReference>
<dbReference type="PANTHER" id="PTHR12665">
    <property type="entry name" value="ORMDL PROTEINS"/>
    <property type="match status" value="1"/>
</dbReference>
<evidence type="ECO:0000256" key="4">
    <source>
        <dbReference type="ARBA" id="ARBA00022989"/>
    </source>
</evidence>
<evidence type="ECO:0000313" key="7">
    <source>
        <dbReference type="EMBL" id="CAL4127962.1"/>
    </source>
</evidence>
<keyword evidence="3 6" id="KW-0812">Transmembrane</keyword>
<organism evidence="7 8">
    <name type="scientific">Meganyctiphanes norvegica</name>
    <name type="common">Northern krill</name>
    <name type="synonym">Thysanopoda norvegica</name>
    <dbReference type="NCBI Taxonomy" id="48144"/>
    <lineage>
        <taxon>Eukaryota</taxon>
        <taxon>Metazoa</taxon>
        <taxon>Ecdysozoa</taxon>
        <taxon>Arthropoda</taxon>
        <taxon>Crustacea</taxon>
        <taxon>Multicrustacea</taxon>
        <taxon>Malacostraca</taxon>
        <taxon>Eumalacostraca</taxon>
        <taxon>Eucarida</taxon>
        <taxon>Euphausiacea</taxon>
        <taxon>Euphausiidae</taxon>
        <taxon>Meganyctiphanes</taxon>
    </lineage>
</organism>
<keyword evidence="4 6" id="KW-1133">Transmembrane helix</keyword>
<evidence type="ECO:0000256" key="3">
    <source>
        <dbReference type="ARBA" id="ARBA00022692"/>
    </source>
</evidence>
<sequence>MGMANDDDDDGWCQRKKTGWPTSLRGVLGLHLFLLSVPVISIPMAWTLTNLIHNMANFIFLHVIKGTPWQPMDQGKARMLTAWEQIDYGKQYTSTRKFITIIPIVLFILTSFYTKYDFNHFAVNFSTLLLVLIPKLPQFHMVRLFGINKY</sequence>
<evidence type="ECO:0000256" key="6">
    <source>
        <dbReference type="SAM" id="Phobius"/>
    </source>
</evidence>
<dbReference type="AlphaFoldDB" id="A0AAV2RPC6"/>
<feature type="non-terminal residue" evidence="7">
    <location>
        <position position="150"/>
    </location>
</feature>
<evidence type="ECO:0000313" key="8">
    <source>
        <dbReference type="Proteomes" id="UP001497623"/>
    </source>
</evidence>
<reference evidence="7 8" key="1">
    <citation type="submission" date="2024-05" db="EMBL/GenBank/DDBJ databases">
        <authorList>
            <person name="Wallberg A."/>
        </authorList>
    </citation>
    <scope>NUCLEOTIDE SEQUENCE [LARGE SCALE GENOMIC DNA]</scope>
</reference>
<name>A0AAV2RPC6_MEGNR</name>
<comment type="caution">
    <text evidence="7">The sequence shown here is derived from an EMBL/GenBank/DDBJ whole genome shotgun (WGS) entry which is preliminary data.</text>
</comment>
<comment type="subcellular location">
    <subcellularLocation>
        <location evidence="1">Membrane</location>
        <topology evidence="1">Multi-pass membrane protein</topology>
    </subcellularLocation>
</comment>
<keyword evidence="8" id="KW-1185">Reference proteome</keyword>
<dbReference type="Proteomes" id="UP001497623">
    <property type="component" value="Unassembled WGS sequence"/>
</dbReference>
<dbReference type="Pfam" id="PF04061">
    <property type="entry name" value="ORMDL"/>
    <property type="match status" value="1"/>
</dbReference>
<proteinExistence type="inferred from homology"/>